<reference evidence="3" key="1">
    <citation type="submission" date="2020-07" db="EMBL/GenBank/DDBJ databases">
        <title>Genome sequence and genetic diversity analysis of an under-domesticated orphan crop, white fonio (Digitaria exilis).</title>
        <authorList>
            <person name="Bennetzen J.L."/>
            <person name="Chen S."/>
            <person name="Ma X."/>
            <person name="Wang X."/>
            <person name="Yssel A.E.J."/>
            <person name="Chaluvadi S.R."/>
            <person name="Johnson M."/>
            <person name="Gangashetty P."/>
            <person name="Hamidou F."/>
            <person name="Sanogo M.D."/>
            <person name="Zwaenepoel A."/>
            <person name="Wallace J."/>
            <person name="Van De Peer Y."/>
            <person name="Van Deynze A."/>
        </authorList>
    </citation>
    <scope>NUCLEOTIDE SEQUENCE</scope>
    <source>
        <tissue evidence="3">Leaves</tissue>
    </source>
</reference>
<feature type="domain" description="DUF4220" evidence="2">
    <location>
        <begin position="65"/>
        <end position="478"/>
    </location>
</feature>
<dbReference type="Proteomes" id="UP000636709">
    <property type="component" value="Unassembled WGS sequence"/>
</dbReference>
<dbReference type="OrthoDB" id="1932220at2759"/>
<evidence type="ECO:0000256" key="1">
    <source>
        <dbReference type="SAM" id="Phobius"/>
    </source>
</evidence>
<comment type="caution">
    <text evidence="3">The sequence shown here is derived from an EMBL/GenBank/DDBJ whole genome shotgun (WGS) entry which is preliminary data.</text>
</comment>
<keyword evidence="1" id="KW-0472">Membrane</keyword>
<sequence>MMQHQQHLFVRNATRVAADWAASPAGRLLRVEVLVTLSCALLAMLVFLGSGRRYSRSAAFRAVVWSVLMLSYPVVSYTIGLMQSTSFRNDLMVVWACFLLGCADGIAACSVDDSDQQARLLLNQAAQTIYVLLLLLAYAGSLLLELKILLFLFWVLTVAKLGLRLQRLVSAGRNRVLTIDNGLVTSYMADEYRLSGWRPQRWYTTVDMDNYKYVVTGEENLQDDLGEYRLTNRNGSDIDWSDEENIIAMADRFLEKNSIVTLDRVCKWYSTYSSPWKKHGNSESYQELLNLCISFALFKLLRRRLSGSPHYELHEMVVHKVRTLFSHLVNASRSGHEIFRIIEVELGFLFDFIYSRYPSHKQTLIPETIFFTTAVALSMSSLFSSALMHYNDSVIIATRFDIWLTRLVISLFLILESFQYLSLVLSDWHRVKLFCCYVIQEHSWLKNRIFTSLVLRMCSLKMTRRYWSNTVGQYSLLHASIQPEISCFSCLWMPKWMRSFLIWTSMTTHHDLPDSVKDAIVDELRNSLGKIILYKGRINTYDVVYYPGNFELEASSWGRIEIPKPNIGNILIWHIATTICGSRKIPLQGAADVVRGKRLKAQETASTISAYCAYLICHAPELIADNIYEAQLLLQGVQRRVRQCLKDCRSEDDMYTKLSSFKPNKEDENEGIVAEGVGLSQLLTLKLPDEAERWGLLAKVWVMFLLSSVAPANNVAAHVKRLASGGEFITHLWAFMAQGGFVEQPWISCGDDNPQDCSIDSFACVRAFGNEAIDSIKKALSQALVLYYLLSGHIIPSGTTSDKFSIHCTGKGVDFVTASFDHGLQEAKIFDESTSTKSLLDELAIFYPDGSYGSFDDPLLSMQVTEFSRGGVVVGVTWNHVIADGARIAQFLVAVGELARGSPSPSIIPTRSDEAVSSIPGLLPGPIRHATLMRPDTTDMTSLSLSTSPSLRP</sequence>
<evidence type="ECO:0000313" key="3">
    <source>
        <dbReference type="EMBL" id="KAF8776663.1"/>
    </source>
</evidence>
<dbReference type="InterPro" id="IPR025315">
    <property type="entry name" value="DUF4220"/>
</dbReference>
<feature type="transmembrane region" description="Helical" evidence="1">
    <location>
        <begin position="92"/>
        <end position="111"/>
    </location>
</feature>
<dbReference type="Pfam" id="PF13968">
    <property type="entry name" value="DUF4220"/>
    <property type="match status" value="1"/>
</dbReference>
<protein>
    <recommendedName>
        <fullName evidence="2">DUF4220 domain-containing protein</fullName>
    </recommendedName>
</protein>
<keyword evidence="1" id="KW-1133">Transmembrane helix</keyword>
<evidence type="ECO:0000313" key="4">
    <source>
        <dbReference type="Proteomes" id="UP000636709"/>
    </source>
</evidence>
<feature type="transmembrane region" description="Helical" evidence="1">
    <location>
        <begin position="33"/>
        <end position="50"/>
    </location>
</feature>
<accession>A0A835KTA1</accession>
<feature type="transmembrane region" description="Helical" evidence="1">
    <location>
        <begin position="62"/>
        <end position="80"/>
    </location>
</feature>
<proteinExistence type="predicted"/>
<evidence type="ECO:0000259" key="2">
    <source>
        <dbReference type="Pfam" id="PF13968"/>
    </source>
</evidence>
<dbReference type="InterPro" id="IPR007658">
    <property type="entry name" value="DUF594"/>
</dbReference>
<dbReference type="PANTHER" id="PTHR31325">
    <property type="entry name" value="OS01G0798800 PROTEIN-RELATED"/>
    <property type="match status" value="1"/>
</dbReference>
<dbReference type="Pfam" id="PF02458">
    <property type="entry name" value="Transferase"/>
    <property type="match status" value="1"/>
</dbReference>
<name>A0A835KTA1_9POAL</name>
<dbReference type="InterPro" id="IPR023213">
    <property type="entry name" value="CAT-like_dom_sf"/>
</dbReference>
<keyword evidence="4" id="KW-1185">Reference proteome</keyword>
<keyword evidence="1" id="KW-0812">Transmembrane</keyword>
<gene>
    <name evidence="3" type="ORF">HU200_003389</name>
</gene>
<dbReference type="EMBL" id="JACEFO010000191">
    <property type="protein sequence ID" value="KAF8776663.1"/>
    <property type="molecule type" value="Genomic_DNA"/>
</dbReference>
<dbReference type="Pfam" id="PF04578">
    <property type="entry name" value="DUF594"/>
    <property type="match status" value="1"/>
</dbReference>
<organism evidence="3 4">
    <name type="scientific">Digitaria exilis</name>
    <dbReference type="NCBI Taxonomy" id="1010633"/>
    <lineage>
        <taxon>Eukaryota</taxon>
        <taxon>Viridiplantae</taxon>
        <taxon>Streptophyta</taxon>
        <taxon>Embryophyta</taxon>
        <taxon>Tracheophyta</taxon>
        <taxon>Spermatophyta</taxon>
        <taxon>Magnoliopsida</taxon>
        <taxon>Liliopsida</taxon>
        <taxon>Poales</taxon>
        <taxon>Poaceae</taxon>
        <taxon>PACMAD clade</taxon>
        <taxon>Panicoideae</taxon>
        <taxon>Panicodae</taxon>
        <taxon>Paniceae</taxon>
        <taxon>Anthephorinae</taxon>
        <taxon>Digitaria</taxon>
    </lineage>
</organism>
<dbReference type="AlphaFoldDB" id="A0A835KTA1"/>
<dbReference type="GO" id="GO:0016747">
    <property type="term" value="F:acyltransferase activity, transferring groups other than amino-acyl groups"/>
    <property type="evidence" value="ECO:0007669"/>
    <property type="project" value="UniProtKB-ARBA"/>
</dbReference>
<dbReference type="Gene3D" id="3.30.559.10">
    <property type="entry name" value="Chloramphenicol acetyltransferase-like domain"/>
    <property type="match status" value="1"/>
</dbReference>